<sequence>MSEGERGGSGGGCASVFSAQVLIHSVDINQVVLLCLEERFDDWSSTPDTISSALHLSLAHLQDNDAYECCWLRLRHDHPVVGEQTEFIKYQGPHHQLMDSLTHRPQSREEVKRLVDWCCENNLILNVEKTEELIIDFRRKQHSRPPLISNNKAVEEVSSTKFRGGACNGKAGLVTANILWFVRSRDLDQKSLVVGGKNSRENHWDLLKART</sequence>
<organism evidence="1 2">
    <name type="scientific">Takifugu flavidus</name>
    <name type="common">sansaifugu</name>
    <dbReference type="NCBI Taxonomy" id="433684"/>
    <lineage>
        <taxon>Eukaryota</taxon>
        <taxon>Metazoa</taxon>
        <taxon>Chordata</taxon>
        <taxon>Craniata</taxon>
        <taxon>Vertebrata</taxon>
        <taxon>Euteleostomi</taxon>
        <taxon>Actinopterygii</taxon>
        <taxon>Neopterygii</taxon>
        <taxon>Teleostei</taxon>
        <taxon>Neoteleostei</taxon>
        <taxon>Acanthomorphata</taxon>
        <taxon>Eupercaria</taxon>
        <taxon>Tetraodontiformes</taxon>
        <taxon>Tetradontoidea</taxon>
        <taxon>Tetraodontidae</taxon>
        <taxon>Takifugu</taxon>
    </lineage>
</organism>
<gene>
    <name evidence="1" type="ORF">D4764_02G0002170</name>
</gene>
<reference evidence="1 2" key="1">
    <citation type="submission" date="2019-04" db="EMBL/GenBank/DDBJ databases">
        <title>Chromosome genome assembly for Takifugu flavidus.</title>
        <authorList>
            <person name="Xiao S."/>
        </authorList>
    </citation>
    <scope>NUCLEOTIDE SEQUENCE [LARGE SCALE GENOMIC DNA]</scope>
    <source>
        <strain evidence="1">HTHZ2018</strain>
        <tissue evidence="1">Muscle</tissue>
    </source>
</reference>
<dbReference type="EMBL" id="RHFK02000012">
    <property type="protein sequence ID" value="TWW67176.1"/>
    <property type="molecule type" value="Genomic_DNA"/>
</dbReference>
<evidence type="ECO:0008006" key="3">
    <source>
        <dbReference type="Google" id="ProtNLM"/>
    </source>
</evidence>
<protein>
    <recommendedName>
        <fullName evidence="3">Alkylated DNA repair protein AlkB homologue 8 N-terminal domain-containing protein</fullName>
    </recommendedName>
</protein>
<dbReference type="Proteomes" id="UP000324091">
    <property type="component" value="Chromosome 2"/>
</dbReference>
<name>A0A5C6NJ82_9TELE</name>
<accession>A0A5C6NJ82</accession>
<dbReference type="AlphaFoldDB" id="A0A5C6NJ82"/>
<proteinExistence type="predicted"/>
<evidence type="ECO:0000313" key="1">
    <source>
        <dbReference type="EMBL" id="TWW67176.1"/>
    </source>
</evidence>
<keyword evidence="2" id="KW-1185">Reference proteome</keyword>
<comment type="caution">
    <text evidence="1">The sequence shown here is derived from an EMBL/GenBank/DDBJ whole genome shotgun (WGS) entry which is preliminary data.</text>
</comment>
<evidence type="ECO:0000313" key="2">
    <source>
        <dbReference type="Proteomes" id="UP000324091"/>
    </source>
</evidence>